<organism evidence="5 6">
    <name type="scientific">Capsicum baccatum</name>
    <name type="common">Peruvian pepper</name>
    <dbReference type="NCBI Taxonomy" id="33114"/>
    <lineage>
        <taxon>Eukaryota</taxon>
        <taxon>Viridiplantae</taxon>
        <taxon>Streptophyta</taxon>
        <taxon>Embryophyta</taxon>
        <taxon>Tracheophyta</taxon>
        <taxon>Spermatophyta</taxon>
        <taxon>Magnoliopsida</taxon>
        <taxon>eudicotyledons</taxon>
        <taxon>Gunneridae</taxon>
        <taxon>Pentapetalae</taxon>
        <taxon>asterids</taxon>
        <taxon>lamiids</taxon>
        <taxon>Solanales</taxon>
        <taxon>Solanaceae</taxon>
        <taxon>Solanoideae</taxon>
        <taxon>Capsiceae</taxon>
        <taxon>Capsicum</taxon>
    </lineage>
</organism>
<dbReference type="Proteomes" id="UP000224567">
    <property type="component" value="Unassembled WGS sequence"/>
</dbReference>
<dbReference type="InterPro" id="IPR003103">
    <property type="entry name" value="BAG_domain"/>
</dbReference>
<dbReference type="InterPro" id="IPR036533">
    <property type="entry name" value="BAG_dom_sf"/>
</dbReference>
<dbReference type="PANTHER" id="PTHR12329">
    <property type="entry name" value="BCL2-ASSOCIATED ATHANOGENE"/>
    <property type="match status" value="1"/>
</dbReference>
<gene>
    <name evidence="5" type="ORF">CQW23_24230</name>
</gene>
<feature type="region of interest" description="Disordered" evidence="2">
    <location>
        <begin position="234"/>
        <end position="489"/>
    </location>
</feature>
<sequence>MKGSINSSEEAVVEMRPSGMLVQKRQNDASPITPSNSTITIKLSYASQQFDLPVPPEFTFGEVKSILSSIIGLEPKVQKLLFRGKEKEDHEYLHLAGVKDNSKMLVMEEETVEDRIPEEVKVTTEISRGAEAVAVVRTEVDKLSEQVSAVQAVVFGGTTVEDKDIICLTEMLMRQLLKLDGIEAEGEGKVQRKMEVRRVQSLVDTMDAVKARNSNPLSNKSNAVSVTTQWETFESGVGSLNPPRPASGIGSLDTPPPKPDLNPPPSTPASGVGSPNAPPPGPASRVGSPNVPPPRPVSGVGNLYPPPRGPASGVGSLYPPPLGPVSGVGNLYPPPPEPASGVGSLYPPPPGPTSTVGSPNVPSPGPVSGVGSLNAPPGPASGVGSLYPPPPGTASMVGSPNIPPPGPVSGVGSPNPPPGPASAVGSLYPPPTGPASGIGNLYVPPPGPVSGVEILYAPPPGPASGAGSLNAQPLRPPSTVVTEDWEQFE</sequence>
<dbReference type="PROSITE" id="PS50053">
    <property type="entry name" value="UBIQUITIN_2"/>
    <property type="match status" value="1"/>
</dbReference>
<keyword evidence="1" id="KW-0143">Chaperone</keyword>
<accession>A0A2G2VU70</accession>
<dbReference type="AlphaFoldDB" id="A0A2G2VU70"/>
<dbReference type="STRING" id="33114.A0A2G2VU70"/>
<dbReference type="SUPFAM" id="SSF63491">
    <property type="entry name" value="BAG domain"/>
    <property type="match status" value="1"/>
</dbReference>
<dbReference type="InterPro" id="IPR000626">
    <property type="entry name" value="Ubiquitin-like_dom"/>
</dbReference>
<dbReference type="Gene3D" id="3.10.20.90">
    <property type="entry name" value="Phosphatidylinositol 3-kinase Catalytic Subunit, Chain A, domain 1"/>
    <property type="match status" value="1"/>
</dbReference>
<dbReference type="GO" id="GO:0005737">
    <property type="term" value="C:cytoplasm"/>
    <property type="evidence" value="ECO:0007669"/>
    <property type="project" value="TreeGrafter"/>
</dbReference>
<dbReference type="EMBL" id="MLFT02000010">
    <property type="protein sequence ID" value="PHT36530.1"/>
    <property type="molecule type" value="Genomic_DNA"/>
</dbReference>
<comment type="caution">
    <text evidence="5">The sequence shown here is derived from an EMBL/GenBank/DDBJ whole genome shotgun (WGS) entry which is preliminary data.</text>
</comment>
<evidence type="ECO:0000256" key="1">
    <source>
        <dbReference type="ARBA" id="ARBA00023186"/>
    </source>
</evidence>
<evidence type="ECO:0000256" key="2">
    <source>
        <dbReference type="SAM" id="MobiDB-lite"/>
    </source>
</evidence>
<dbReference type="OrthoDB" id="417450at2759"/>
<dbReference type="SUPFAM" id="SSF54236">
    <property type="entry name" value="Ubiquitin-like"/>
    <property type="match status" value="1"/>
</dbReference>
<name>A0A2G2VU70_CAPBA</name>
<keyword evidence="6" id="KW-1185">Reference proteome</keyword>
<dbReference type="GO" id="GO:0051087">
    <property type="term" value="F:protein-folding chaperone binding"/>
    <property type="evidence" value="ECO:0007669"/>
    <property type="project" value="InterPro"/>
</dbReference>
<dbReference type="GO" id="GO:0000774">
    <property type="term" value="F:adenyl-nucleotide exchange factor activity"/>
    <property type="evidence" value="ECO:0007669"/>
    <property type="project" value="TreeGrafter"/>
</dbReference>
<feature type="compositionally biased region" description="Pro residues" evidence="2">
    <location>
        <begin position="254"/>
        <end position="267"/>
    </location>
</feature>
<evidence type="ECO:0000259" key="4">
    <source>
        <dbReference type="PROSITE" id="PS51035"/>
    </source>
</evidence>
<reference evidence="5 6" key="1">
    <citation type="journal article" date="2017" name="Genome Biol.">
        <title>New reference genome sequences of hot pepper reveal the massive evolution of plant disease-resistance genes by retroduplication.</title>
        <authorList>
            <person name="Kim S."/>
            <person name="Park J."/>
            <person name="Yeom S.I."/>
            <person name="Kim Y.M."/>
            <person name="Seo E."/>
            <person name="Kim K.T."/>
            <person name="Kim M.S."/>
            <person name="Lee J.M."/>
            <person name="Cheong K."/>
            <person name="Shin H.S."/>
            <person name="Kim S.B."/>
            <person name="Han K."/>
            <person name="Lee J."/>
            <person name="Park M."/>
            <person name="Lee H.A."/>
            <person name="Lee H.Y."/>
            <person name="Lee Y."/>
            <person name="Oh S."/>
            <person name="Lee J.H."/>
            <person name="Choi E."/>
            <person name="Choi E."/>
            <person name="Lee S.E."/>
            <person name="Jeon J."/>
            <person name="Kim H."/>
            <person name="Choi G."/>
            <person name="Song H."/>
            <person name="Lee J."/>
            <person name="Lee S.C."/>
            <person name="Kwon J.K."/>
            <person name="Lee H.Y."/>
            <person name="Koo N."/>
            <person name="Hong Y."/>
            <person name="Kim R.W."/>
            <person name="Kang W.H."/>
            <person name="Huh J.H."/>
            <person name="Kang B.C."/>
            <person name="Yang T.J."/>
            <person name="Lee Y.H."/>
            <person name="Bennetzen J.L."/>
            <person name="Choi D."/>
        </authorList>
    </citation>
    <scope>NUCLEOTIDE SEQUENCE [LARGE SCALE GENOMIC DNA]</scope>
    <source>
        <strain evidence="6">cv. PBC81</strain>
    </source>
</reference>
<feature type="domain" description="BAG" evidence="4">
    <location>
        <begin position="132"/>
        <end position="210"/>
    </location>
</feature>
<dbReference type="Pfam" id="PF02179">
    <property type="entry name" value="BAG"/>
    <property type="match status" value="1"/>
</dbReference>
<proteinExistence type="predicted"/>
<dbReference type="SMART" id="SM00264">
    <property type="entry name" value="BAG"/>
    <property type="match status" value="1"/>
</dbReference>
<dbReference type="Gene3D" id="1.20.58.120">
    <property type="entry name" value="BAG domain"/>
    <property type="match status" value="1"/>
</dbReference>
<dbReference type="InterPro" id="IPR039773">
    <property type="entry name" value="BAG_chaperone_regulator"/>
</dbReference>
<evidence type="ECO:0000259" key="3">
    <source>
        <dbReference type="PROSITE" id="PS50053"/>
    </source>
</evidence>
<dbReference type="PANTHER" id="PTHR12329:SF49">
    <property type="entry name" value="BAG FAMILY MOLECULAR CHAPERONE REGULATOR 4-LIKE ISOFORM X1"/>
    <property type="match status" value="1"/>
</dbReference>
<evidence type="ECO:0000313" key="6">
    <source>
        <dbReference type="Proteomes" id="UP000224567"/>
    </source>
</evidence>
<reference evidence="6" key="2">
    <citation type="journal article" date="2017" name="J. Anim. Genet.">
        <title>Multiple reference genome sequences of hot pepper reveal the massive evolution of plant disease resistance genes by retroduplication.</title>
        <authorList>
            <person name="Kim S."/>
            <person name="Park J."/>
            <person name="Yeom S.-I."/>
            <person name="Kim Y.-M."/>
            <person name="Seo E."/>
            <person name="Kim K.-T."/>
            <person name="Kim M.-S."/>
            <person name="Lee J.M."/>
            <person name="Cheong K."/>
            <person name="Shin H.-S."/>
            <person name="Kim S.-B."/>
            <person name="Han K."/>
            <person name="Lee J."/>
            <person name="Park M."/>
            <person name="Lee H.-A."/>
            <person name="Lee H.-Y."/>
            <person name="Lee Y."/>
            <person name="Oh S."/>
            <person name="Lee J.H."/>
            <person name="Choi E."/>
            <person name="Choi E."/>
            <person name="Lee S.E."/>
            <person name="Jeon J."/>
            <person name="Kim H."/>
            <person name="Choi G."/>
            <person name="Song H."/>
            <person name="Lee J."/>
            <person name="Lee S.-C."/>
            <person name="Kwon J.-K."/>
            <person name="Lee H.-Y."/>
            <person name="Koo N."/>
            <person name="Hong Y."/>
            <person name="Kim R.W."/>
            <person name="Kang W.-H."/>
            <person name="Huh J.H."/>
            <person name="Kang B.-C."/>
            <person name="Yang T.-J."/>
            <person name="Lee Y.-H."/>
            <person name="Bennetzen J.L."/>
            <person name="Choi D."/>
        </authorList>
    </citation>
    <scope>NUCLEOTIDE SEQUENCE [LARGE SCALE GENOMIC DNA]</scope>
    <source>
        <strain evidence="6">cv. PBC81</strain>
    </source>
</reference>
<dbReference type="InterPro" id="IPR029071">
    <property type="entry name" value="Ubiquitin-like_domsf"/>
</dbReference>
<dbReference type="Pfam" id="PF00240">
    <property type="entry name" value="ubiquitin"/>
    <property type="match status" value="1"/>
</dbReference>
<feature type="compositionally biased region" description="Low complexity" evidence="2">
    <location>
        <begin position="353"/>
        <end position="372"/>
    </location>
</feature>
<feature type="domain" description="Ubiquitin-like" evidence="3">
    <location>
        <begin position="37"/>
        <end position="111"/>
    </location>
</feature>
<protein>
    <recommendedName>
        <fullName evidence="7">BAG family molecular chaperone regulator 4</fullName>
    </recommendedName>
</protein>
<evidence type="ECO:0008006" key="7">
    <source>
        <dbReference type="Google" id="ProtNLM"/>
    </source>
</evidence>
<dbReference type="GO" id="GO:0050821">
    <property type="term" value="P:protein stabilization"/>
    <property type="evidence" value="ECO:0007669"/>
    <property type="project" value="TreeGrafter"/>
</dbReference>
<dbReference type="PROSITE" id="PS51035">
    <property type="entry name" value="BAG"/>
    <property type="match status" value="1"/>
</dbReference>
<evidence type="ECO:0000313" key="5">
    <source>
        <dbReference type="EMBL" id="PHT36530.1"/>
    </source>
</evidence>